<comment type="caution">
    <text evidence="2">The sequence shown here is derived from an EMBL/GenBank/DDBJ whole genome shotgun (WGS) entry which is preliminary data.</text>
</comment>
<protein>
    <recommendedName>
        <fullName evidence="4">Glycerophosphoryl diester phosphodiesterase membrane domain-containing protein</fullName>
    </recommendedName>
</protein>
<dbReference type="AlphaFoldDB" id="G5H722"/>
<name>G5H722_9BACT</name>
<feature type="transmembrane region" description="Helical" evidence="1">
    <location>
        <begin position="156"/>
        <end position="181"/>
    </location>
</feature>
<dbReference type="EMBL" id="ADLD01000009">
    <property type="protein sequence ID" value="EHB92661.1"/>
    <property type="molecule type" value="Genomic_DNA"/>
</dbReference>
<keyword evidence="1" id="KW-0472">Membrane</keyword>
<accession>G5H722</accession>
<dbReference type="GeneID" id="92816121"/>
<gene>
    <name evidence="2" type="ORF">HMPREF9450_00865</name>
</gene>
<dbReference type="InterPro" id="IPR010380">
    <property type="entry name" value="DUF975"/>
</dbReference>
<dbReference type="PATRIC" id="fig|742725.3.peg.918"/>
<keyword evidence="1" id="KW-0812">Transmembrane</keyword>
<proteinExistence type="predicted"/>
<dbReference type="Pfam" id="PF06161">
    <property type="entry name" value="DUF975"/>
    <property type="match status" value="1"/>
</dbReference>
<dbReference type="PANTHER" id="PTHR40076:SF1">
    <property type="entry name" value="MEMBRANE PROTEIN"/>
    <property type="match status" value="1"/>
</dbReference>
<evidence type="ECO:0000256" key="1">
    <source>
        <dbReference type="SAM" id="Phobius"/>
    </source>
</evidence>
<keyword evidence="1" id="KW-1133">Transmembrane helix</keyword>
<evidence type="ECO:0000313" key="3">
    <source>
        <dbReference type="Proteomes" id="UP000006008"/>
    </source>
</evidence>
<dbReference type="eggNOG" id="COG5523">
    <property type="taxonomic scope" value="Bacteria"/>
</dbReference>
<dbReference type="RefSeq" id="WP_009133671.1">
    <property type="nucleotide sequence ID" value="NZ_CP102250.1"/>
</dbReference>
<sequence>MTENFRPTVLRNQAYEALRGKWTPAVVTSLVFCILLGVAVSLSRVNALLYLIAYLGGASIVAIGMLYACWDLFTKGTLPEAGALFAPFKQYARTVGAVLLVFVYTLLWTLLLVIPGIIKAYSYSMTFYILRENPEMTAGDAITASQKMMDGHKMDLFLLSLSFIGWAILASITFGIGYLWLIPYIYTAYAAFYETLKKETSVTPATSVSAE</sequence>
<reference evidence="2 3" key="1">
    <citation type="submission" date="2011-08" db="EMBL/GenBank/DDBJ databases">
        <title>The Genome Sequence of Alistipes indistinctus YIT 12060.</title>
        <authorList>
            <consortium name="The Broad Institute Genome Sequencing Platform"/>
            <person name="Earl A."/>
            <person name="Ward D."/>
            <person name="Feldgarden M."/>
            <person name="Gevers D."/>
            <person name="Morotomi M."/>
            <person name="Young S.K."/>
            <person name="Zeng Q."/>
            <person name="Gargeya S."/>
            <person name="Fitzgerald M."/>
            <person name="Haas B."/>
            <person name="Abouelleil A."/>
            <person name="Alvarado L."/>
            <person name="Arachchi H.M."/>
            <person name="Berlin A."/>
            <person name="Brown A."/>
            <person name="Chapman S.B."/>
            <person name="Chen Z."/>
            <person name="Dunbar C."/>
            <person name="Freedman E."/>
            <person name="Gearin G."/>
            <person name="Gellesch M."/>
            <person name="Goldberg J."/>
            <person name="Griggs A."/>
            <person name="Gujja S."/>
            <person name="Heiman D."/>
            <person name="Howarth C."/>
            <person name="Larson L."/>
            <person name="Lui A."/>
            <person name="MacDonald P.J.P."/>
            <person name="Montmayeur A."/>
            <person name="Murphy C."/>
            <person name="Neiman D."/>
            <person name="Pearson M."/>
            <person name="Priest M."/>
            <person name="Roberts A."/>
            <person name="Saif S."/>
            <person name="Shea T."/>
            <person name="Shenoy N."/>
            <person name="Sisk P."/>
            <person name="Stolte C."/>
            <person name="Sykes S."/>
            <person name="Wortman J."/>
            <person name="Nusbaum C."/>
            <person name="Birren B."/>
        </authorList>
    </citation>
    <scope>NUCLEOTIDE SEQUENCE [LARGE SCALE GENOMIC DNA]</scope>
    <source>
        <strain evidence="2 3">YIT 12060</strain>
    </source>
</reference>
<dbReference type="Proteomes" id="UP000006008">
    <property type="component" value="Unassembled WGS sequence"/>
</dbReference>
<feature type="transmembrane region" description="Helical" evidence="1">
    <location>
        <begin position="21"/>
        <end position="42"/>
    </location>
</feature>
<dbReference type="STRING" id="742725.HMPREF9450_00865"/>
<evidence type="ECO:0008006" key="4">
    <source>
        <dbReference type="Google" id="ProtNLM"/>
    </source>
</evidence>
<feature type="transmembrane region" description="Helical" evidence="1">
    <location>
        <begin position="91"/>
        <end position="118"/>
    </location>
</feature>
<feature type="transmembrane region" description="Helical" evidence="1">
    <location>
        <begin position="48"/>
        <end position="70"/>
    </location>
</feature>
<organism evidence="2 3">
    <name type="scientific">Alistipes indistinctus YIT 12060</name>
    <dbReference type="NCBI Taxonomy" id="742725"/>
    <lineage>
        <taxon>Bacteria</taxon>
        <taxon>Pseudomonadati</taxon>
        <taxon>Bacteroidota</taxon>
        <taxon>Bacteroidia</taxon>
        <taxon>Bacteroidales</taxon>
        <taxon>Rikenellaceae</taxon>
        <taxon>Alistipes</taxon>
    </lineage>
</organism>
<dbReference type="PANTHER" id="PTHR40076">
    <property type="entry name" value="MEMBRANE PROTEIN-RELATED"/>
    <property type="match status" value="1"/>
</dbReference>
<evidence type="ECO:0000313" key="2">
    <source>
        <dbReference type="EMBL" id="EHB92661.1"/>
    </source>
</evidence>
<dbReference type="HOGENOM" id="CLU_045673_3_1_10"/>
<keyword evidence="3" id="KW-1185">Reference proteome</keyword>